<evidence type="ECO:0000313" key="2">
    <source>
        <dbReference type="EMBL" id="KAK4444915.1"/>
    </source>
</evidence>
<comment type="caution">
    <text evidence="2">The sequence shown here is derived from an EMBL/GenBank/DDBJ whole genome shotgun (WGS) entry which is preliminary data.</text>
</comment>
<dbReference type="GO" id="GO:0016787">
    <property type="term" value="F:hydrolase activity"/>
    <property type="evidence" value="ECO:0007669"/>
    <property type="project" value="UniProtKB-KW"/>
</dbReference>
<dbReference type="Proteomes" id="UP001321760">
    <property type="component" value="Unassembled WGS sequence"/>
</dbReference>
<sequence>MSSTDMARDLEHLREELGLEVFPALFGHSNGGCIATTYAILHPNRVEKLILMDPEINGDAPTDNFAKFAEKRKDDPVYGPALQALISASSNPPQTDEEFLELLNRILPYYFTDTTKTEVLANSMEVDRVPLSLWAFLRHAKLDRESPFNHLAEVHKITARTLILQGSDDALCSLQRSAELQGKIPNSELVVFECGHFPVVEKPEEFWKAVKTFLSV</sequence>
<dbReference type="EMBL" id="MU865971">
    <property type="protein sequence ID" value="KAK4444915.1"/>
    <property type="molecule type" value="Genomic_DNA"/>
</dbReference>
<keyword evidence="2" id="KW-0378">Hydrolase</keyword>
<dbReference type="Gene3D" id="3.40.50.1820">
    <property type="entry name" value="alpha/beta hydrolase"/>
    <property type="match status" value="1"/>
</dbReference>
<dbReference type="PANTHER" id="PTHR43798:SF33">
    <property type="entry name" value="HYDROLASE, PUTATIVE (AFU_ORTHOLOGUE AFUA_2G14860)-RELATED"/>
    <property type="match status" value="1"/>
</dbReference>
<dbReference type="Pfam" id="PF00561">
    <property type="entry name" value="Abhydrolase_1"/>
    <property type="match status" value="1"/>
</dbReference>
<proteinExistence type="predicted"/>
<reference evidence="2" key="1">
    <citation type="journal article" date="2023" name="Mol. Phylogenet. Evol.">
        <title>Genome-scale phylogeny and comparative genomics of the fungal order Sordariales.</title>
        <authorList>
            <person name="Hensen N."/>
            <person name="Bonometti L."/>
            <person name="Westerberg I."/>
            <person name="Brannstrom I.O."/>
            <person name="Guillou S."/>
            <person name="Cros-Aarteil S."/>
            <person name="Calhoun S."/>
            <person name="Haridas S."/>
            <person name="Kuo A."/>
            <person name="Mondo S."/>
            <person name="Pangilinan J."/>
            <person name="Riley R."/>
            <person name="LaButti K."/>
            <person name="Andreopoulos B."/>
            <person name="Lipzen A."/>
            <person name="Chen C."/>
            <person name="Yan M."/>
            <person name="Daum C."/>
            <person name="Ng V."/>
            <person name="Clum A."/>
            <person name="Steindorff A."/>
            <person name="Ohm R.A."/>
            <person name="Martin F."/>
            <person name="Silar P."/>
            <person name="Natvig D.O."/>
            <person name="Lalanne C."/>
            <person name="Gautier V."/>
            <person name="Ament-Velasquez S.L."/>
            <person name="Kruys A."/>
            <person name="Hutchinson M.I."/>
            <person name="Powell A.J."/>
            <person name="Barry K."/>
            <person name="Miller A.N."/>
            <person name="Grigoriev I.V."/>
            <person name="Debuchy R."/>
            <person name="Gladieux P."/>
            <person name="Hiltunen Thoren M."/>
            <person name="Johannesson H."/>
        </authorList>
    </citation>
    <scope>NUCLEOTIDE SEQUENCE</scope>
    <source>
        <strain evidence="2">PSN243</strain>
    </source>
</reference>
<dbReference type="PRINTS" id="PR00111">
    <property type="entry name" value="ABHYDROLASE"/>
</dbReference>
<keyword evidence="3" id="KW-1185">Reference proteome</keyword>
<accession>A0AAV9GAD6</accession>
<protein>
    <submittedName>
        <fullName evidence="2">Alpha/Beta hydrolase protein</fullName>
    </submittedName>
</protein>
<name>A0AAV9GAD6_9PEZI</name>
<organism evidence="2 3">
    <name type="scientific">Podospora aff. communis PSN243</name>
    <dbReference type="NCBI Taxonomy" id="3040156"/>
    <lineage>
        <taxon>Eukaryota</taxon>
        <taxon>Fungi</taxon>
        <taxon>Dikarya</taxon>
        <taxon>Ascomycota</taxon>
        <taxon>Pezizomycotina</taxon>
        <taxon>Sordariomycetes</taxon>
        <taxon>Sordariomycetidae</taxon>
        <taxon>Sordariales</taxon>
        <taxon>Podosporaceae</taxon>
        <taxon>Podospora</taxon>
    </lineage>
</organism>
<dbReference type="AlphaFoldDB" id="A0AAV9GAD6"/>
<dbReference type="InterPro" id="IPR029058">
    <property type="entry name" value="AB_hydrolase_fold"/>
</dbReference>
<evidence type="ECO:0000259" key="1">
    <source>
        <dbReference type="Pfam" id="PF00561"/>
    </source>
</evidence>
<reference evidence="2" key="2">
    <citation type="submission" date="2023-05" db="EMBL/GenBank/DDBJ databases">
        <authorList>
            <consortium name="Lawrence Berkeley National Laboratory"/>
            <person name="Steindorff A."/>
            <person name="Hensen N."/>
            <person name="Bonometti L."/>
            <person name="Westerberg I."/>
            <person name="Brannstrom I.O."/>
            <person name="Guillou S."/>
            <person name="Cros-Aarteil S."/>
            <person name="Calhoun S."/>
            <person name="Haridas S."/>
            <person name="Kuo A."/>
            <person name="Mondo S."/>
            <person name="Pangilinan J."/>
            <person name="Riley R."/>
            <person name="Labutti K."/>
            <person name="Andreopoulos B."/>
            <person name="Lipzen A."/>
            <person name="Chen C."/>
            <person name="Yanf M."/>
            <person name="Daum C."/>
            <person name="Ng V."/>
            <person name="Clum A."/>
            <person name="Ohm R."/>
            <person name="Martin F."/>
            <person name="Silar P."/>
            <person name="Natvig D."/>
            <person name="Lalanne C."/>
            <person name="Gautier V."/>
            <person name="Ament-Velasquez S.L."/>
            <person name="Kruys A."/>
            <person name="Hutchinson M.I."/>
            <person name="Powell A.J."/>
            <person name="Barry K."/>
            <person name="Miller A.N."/>
            <person name="Grigoriev I.V."/>
            <person name="Debuchy R."/>
            <person name="Gladieux P."/>
            <person name="Thoren M.H."/>
            <person name="Johannesson H."/>
        </authorList>
    </citation>
    <scope>NUCLEOTIDE SEQUENCE</scope>
    <source>
        <strain evidence="2">PSN243</strain>
    </source>
</reference>
<dbReference type="InterPro" id="IPR050266">
    <property type="entry name" value="AB_hydrolase_sf"/>
</dbReference>
<dbReference type="InterPro" id="IPR000073">
    <property type="entry name" value="AB_hydrolase_1"/>
</dbReference>
<feature type="domain" description="AB hydrolase-1" evidence="1">
    <location>
        <begin position="4"/>
        <end position="203"/>
    </location>
</feature>
<dbReference type="PANTHER" id="PTHR43798">
    <property type="entry name" value="MONOACYLGLYCEROL LIPASE"/>
    <property type="match status" value="1"/>
</dbReference>
<evidence type="ECO:0000313" key="3">
    <source>
        <dbReference type="Proteomes" id="UP001321760"/>
    </source>
</evidence>
<gene>
    <name evidence="2" type="ORF">QBC34DRAFT_414260</name>
</gene>
<dbReference type="SUPFAM" id="SSF53474">
    <property type="entry name" value="alpha/beta-Hydrolases"/>
    <property type="match status" value="1"/>
</dbReference>
<dbReference type="GO" id="GO:0016020">
    <property type="term" value="C:membrane"/>
    <property type="evidence" value="ECO:0007669"/>
    <property type="project" value="TreeGrafter"/>
</dbReference>